<keyword evidence="2" id="KW-1185">Reference proteome</keyword>
<dbReference type="Proteomes" id="UP000469724">
    <property type="component" value="Unassembled WGS sequence"/>
</dbReference>
<evidence type="ECO:0000313" key="1">
    <source>
        <dbReference type="EMBL" id="NDY59021.1"/>
    </source>
</evidence>
<sequence length="181" mass="17383">ATTVSAGTLGVTGSLATSSINVASGATMNFSGSLTNLSSLTNAGTINLTSALTFTDADCTLVSTGSILAASSTDVAILFGAGDDSATFGPGAMVRGIVDGGGGDNTLTLVGSVSLDGAVRNFQNLIKDDSGSWTIGGDVDLGTGTLTVSQGTLILQGGLVASGASIASGGLLDWSPSANTG</sequence>
<organism evidence="1 2">
    <name type="scientific">Desulfolutivibrio sulfodismutans</name>
    <dbReference type="NCBI Taxonomy" id="63561"/>
    <lineage>
        <taxon>Bacteria</taxon>
        <taxon>Pseudomonadati</taxon>
        <taxon>Thermodesulfobacteriota</taxon>
        <taxon>Desulfovibrionia</taxon>
        <taxon>Desulfovibrionales</taxon>
        <taxon>Desulfovibrionaceae</taxon>
        <taxon>Desulfolutivibrio</taxon>
    </lineage>
</organism>
<accession>A0A7K3NS97</accession>
<proteinExistence type="predicted"/>
<dbReference type="AlphaFoldDB" id="A0A7K3NS97"/>
<name>A0A7K3NS97_9BACT</name>
<feature type="non-terminal residue" evidence="1">
    <location>
        <position position="181"/>
    </location>
</feature>
<protein>
    <submittedName>
        <fullName evidence="1">Uncharacterized protein</fullName>
    </submittedName>
</protein>
<gene>
    <name evidence="1" type="ORF">G3N56_19975</name>
</gene>
<dbReference type="RefSeq" id="WP_211922306.1">
    <property type="nucleotide sequence ID" value="NZ_JAAGRQ010000206.1"/>
</dbReference>
<feature type="non-terminal residue" evidence="1">
    <location>
        <position position="1"/>
    </location>
</feature>
<reference evidence="1 2" key="1">
    <citation type="submission" date="2020-02" db="EMBL/GenBank/DDBJ databases">
        <title>Comparative genomics of sulfur disproportionating microorganisms.</title>
        <authorList>
            <person name="Ward L.M."/>
            <person name="Bertran E."/>
            <person name="Johnston D.T."/>
        </authorList>
    </citation>
    <scope>NUCLEOTIDE SEQUENCE [LARGE SCALE GENOMIC DNA]</scope>
    <source>
        <strain evidence="1 2">DSM 3696</strain>
    </source>
</reference>
<evidence type="ECO:0000313" key="2">
    <source>
        <dbReference type="Proteomes" id="UP000469724"/>
    </source>
</evidence>
<comment type="caution">
    <text evidence="1">The sequence shown here is derived from an EMBL/GenBank/DDBJ whole genome shotgun (WGS) entry which is preliminary data.</text>
</comment>
<dbReference type="EMBL" id="JAAGRQ010000206">
    <property type="protein sequence ID" value="NDY59021.1"/>
    <property type="molecule type" value="Genomic_DNA"/>
</dbReference>